<gene>
    <name evidence="1" type="ORF">CRG98_041915</name>
</gene>
<keyword evidence="2" id="KW-1185">Reference proteome</keyword>
<comment type="caution">
    <text evidence="1">The sequence shown here is derived from an EMBL/GenBank/DDBJ whole genome shotgun (WGS) entry which is preliminary data.</text>
</comment>
<evidence type="ECO:0000313" key="1">
    <source>
        <dbReference type="EMBL" id="PKI37622.1"/>
    </source>
</evidence>
<dbReference type="AlphaFoldDB" id="A0A2I0I102"/>
<sequence length="236" mass="26776">MNRVKNFMDAHISASSVSGVYRYSYQGLMTSMETLKRKRAVLSSRRRDINAGFEDEESVLGKKRKTEVDHWLSLAERIRGEIHNKYGTASGSRGIALTSKPVYRAGARKAVERATYDLEWEVAVRGRPSWSQACRADELTEELDYLFKRSRCFGELMLNVEEDGGVGKTTLVTHIHNQLLKDKSSLDDVYRRKNHGSQLFKKENLKSGVCWKIEVEEVAKSVPKECAGACRAALKR</sequence>
<dbReference type="Proteomes" id="UP000233551">
    <property type="component" value="Unassembled WGS sequence"/>
</dbReference>
<dbReference type="EMBL" id="PGOL01004345">
    <property type="protein sequence ID" value="PKI37622.1"/>
    <property type="molecule type" value="Genomic_DNA"/>
</dbReference>
<organism evidence="1 2">
    <name type="scientific">Punica granatum</name>
    <name type="common">Pomegranate</name>
    <dbReference type="NCBI Taxonomy" id="22663"/>
    <lineage>
        <taxon>Eukaryota</taxon>
        <taxon>Viridiplantae</taxon>
        <taxon>Streptophyta</taxon>
        <taxon>Embryophyta</taxon>
        <taxon>Tracheophyta</taxon>
        <taxon>Spermatophyta</taxon>
        <taxon>Magnoliopsida</taxon>
        <taxon>eudicotyledons</taxon>
        <taxon>Gunneridae</taxon>
        <taxon>Pentapetalae</taxon>
        <taxon>rosids</taxon>
        <taxon>malvids</taxon>
        <taxon>Myrtales</taxon>
        <taxon>Lythraceae</taxon>
        <taxon>Punica</taxon>
    </lineage>
</organism>
<proteinExistence type="predicted"/>
<reference evidence="1 2" key="1">
    <citation type="submission" date="2017-11" db="EMBL/GenBank/DDBJ databases">
        <title>De-novo sequencing of pomegranate (Punica granatum L.) genome.</title>
        <authorList>
            <person name="Akparov Z."/>
            <person name="Amiraslanov A."/>
            <person name="Hajiyeva S."/>
            <person name="Abbasov M."/>
            <person name="Kaur K."/>
            <person name="Hamwieh A."/>
            <person name="Solovyev V."/>
            <person name="Salamov A."/>
            <person name="Braich B."/>
            <person name="Kosarev P."/>
            <person name="Mahmoud A."/>
            <person name="Hajiyev E."/>
            <person name="Babayeva S."/>
            <person name="Izzatullayeva V."/>
            <person name="Mammadov A."/>
            <person name="Mammadov A."/>
            <person name="Sharifova S."/>
            <person name="Ojaghi J."/>
            <person name="Eynullazada K."/>
            <person name="Bayramov B."/>
            <person name="Abdulazimova A."/>
            <person name="Shahmuradov I."/>
        </authorList>
    </citation>
    <scope>NUCLEOTIDE SEQUENCE [LARGE SCALE GENOMIC DNA]</scope>
    <source>
        <strain evidence="2">cv. AG2017</strain>
        <tissue evidence="1">Leaf</tissue>
    </source>
</reference>
<protein>
    <recommendedName>
        <fullName evidence="3">NB-ARC domain-containing protein</fullName>
    </recommendedName>
</protein>
<accession>A0A2I0I102</accession>
<evidence type="ECO:0000313" key="2">
    <source>
        <dbReference type="Proteomes" id="UP000233551"/>
    </source>
</evidence>
<evidence type="ECO:0008006" key="3">
    <source>
        <dbReference type="Google" id="ProtNLM"/>
    </source>
</evidence>
<name>A0A2I0I102_PUNGR</name>